<dbReference type="EMBL" id="CCKJ01000234">
    <property type="protein sequence ID" value="CDU00125.1"/>
    <property type="molecule type" value="Genomic_DNA"/>
</dbReference>
<comment type="caution">
    <text evidence="1">The sequence shown here is derived from an EMBL/GenBank/DDBJ whole genome shotgun (WGS) entry which is preliminary data.</text>
</comment>
<dbReference type="AlphaFoldDB" id="A0AA86XWH3"/>
<evidence type="ECO:0000313" key="1">
    <source>
        <dbReference type="EMBL" id="CDU00125.1"/>
    </source>
</evidence>
<accession>A0AA86XWH3</accession>
<name>A0AA86XWH3_9VIBR</name>
<proteinExistence type="predicted"/>
<reference evidence="1 2" key="1">
    <citation type="submission" date="2014-06" db="EMBL/GenBank/DDBJ databases">
        <authorList>
            <person name="Le Roux F."/>
        </authorList>
    </citation>
    <scope>NUCLEOTIDE SEQUENCE [LARGE SCALE GENOMIC DNA]</scope>
    <source>
        <strain evidence="1 2">J2-31</strain>
    </source>
</reference>
<gene>
    <name evidence="1" type="ORF">VCR31J2_80012</name>
</gene>
<sequence>MASQLNFRSLVADRTSHEPDLVTGPKFDPNSYEKGLCVLERYYREGQTLKLKPKI</sequence>
<protein>
    <submittedName>
        <fullName evidence="1">Uncharacterized protein</fullName>
    </submittedName>
</protein>
<evidence type="ECO:0000313" key="2">
    <source>
        <dbReference type="Proteomes" id="UP000041625"/>
    </source>
</evidence>
<keyword evidence="2" id="KW-1185">Reference proteome</keyword>
<organism evidence="1 2">
    <name type="scientific">Vibrio coralliirubri</name>
    <dbReference type="NCBI Taxonomy" id="1516159"/>
    <lineage>
        <taxon>Bacteria</taxon>
        <taxon>Pseudomonadati</taxon>
        <taxon>Pseudomonadota</taxon>
        <taxon>Gammaproteobacteria</taxon>
        <taxon>Vibrionales</taxon>
        <taxon>Vibrionaceae</taxon>
        <taxon>Vibrio</taxon>
    </lineage>
</organism>
<dbReference type="Proteomes" id="UP000041625">
    <property type="component" value="Unassembled WGS sequence"/>
</dbReference>